<name>C7DH97_MICA2</name>
<evidence type="ECO:0000313" key="1">
    <source>
        <dbReference type="EMBL" id="EET89999.1"/>
    </source>
</evidence>
<dbReference type="EMBL" id="GG697240">
    <property type="protein sequence ID" value="EET89999.1"/>
    <property type="molecule type" value="Genomic_DNA"/>
</dbReference>
<protein>
    <submittedName>
        <fullName evidence="1">Uncharacterized protein</fullName>
    </submittedName>
</protein>
<evidence type="ECO:0000313" key="2">
    <source>
        <dbReference type="Proteomes" id="UP000332487"/>
    </source>
</evidence>
<sequence length="202" mass="23783">MKYTYSKNMIKYTGKKLTMLDKLVIDFISYLNSDYVIVSGYIAILFGMDRHTEDIDIFIKPMAIKDFSSLFNKITNSKKYYCINAKRAKDAYEILNEKSSIRFAERDTFDPNFEIKFPQNELNWYALKNGIIVDMGKSRIRISPIELQLAYKLYLGSDKDYEDAAHLYTIFRENINKKELKNFIKKLDIKTEVVKRVLGNEI</sequence>
<dbReference type="InterPro" id="IPR043519">
    <property type="entry name" value="NT_sf"/>
</dbReference>
<dbReference type="AlphaFoldDB" id="C7DH97"/>
<reference evidence="1 2" key="1">
    <citation type="journal article" date="2009" name="Genome Biol.">
        <title>Community-wide analysis of microbial genome sequence signatures.</title>
        <authorList>
            <person name="Dick G.J."/>
            <person name="Andersson A.F."/>
            <person name="Baker B.J."/>
            <person name="Simmons S.L."/>
            <person name="Thomas B.C."/>
            <person name="Yelton A.P."/>
            <person name="Banfield J.F."/>
        </authorList>
    </citation>
    <scope>NUCLEOTIDE SEQUENCE [LARGE SCALE GENOMIC DNA]</scope>
    <source>
        <strain evidence="1">ARMAN-2</strain>
    </source>
</reference>
<dbReference type="Proteomes" id="UP000332487">
    <property type="component" value="Unassembled WGS sequence"/>
</dbReference>
<dbReference type="SUPFAM" id="SSF81301">
    <property type="entry name" value="Nucleotidyltransferase"/>
    <property type="match status" value="1"/>
</dbReference>
<proteinExistence type="predicted"/>
<dbReference type="Gene3D" id="3.30.460.40">
    <property type="match status" value="1"/>
</dbReference>
<keyword evidence="2" id="KW-1185">Reference proteome</keyword>
<accession>C7DH97</accession>
<organism evidence="1 2">
    <name type="scientific">Candidatus Micrarchaeum acidiphilum ARMAN-2</name>
    <dbReference type="NCBI Taxonomy" id="425595"/>
    <lineage>
        <taxon>Archaea</taxon>
        <taxon>Candidatus Micrarchaeota</taxon>
        <taxon>Candidatus Micrarchaeia</taxon>
        <taxon>Candidatus Micrarchaeales</taxon>
        <taxon>Candidatus Micrarchaeaceae</taxon>
        <taxon>Candidatus Micrarchaeum</taxon>
    </lineage>
</organism>
<reference evidence="1 2" key="2">
    <citation type="journal article" date="2010" name="Proc. Natl. Acad. Sci. U.S.A.">
        <title>Enigmatic, ultrasmall, uncultivated Archaea.</title>
        <authorList>
            <person name="Baker B.J."/>
            <person name="Comolli L.R."/>
            <person name="Dick G.J."/>
            <person name="Hauser L.J."/>
            <person name="Hyatt D."/>
            <person name="Dill B.D."/>
            <person name="Land M.L."/>
            <person name="Verberkmoes N.C."/>
            <person name="Hettich R.L."/>
            <person name="Banfield J.F."/>
        </authorList>
    </citation>
    <scope>NUCLEOTIDE SEQUENCE [LARGE SCALE GENOMIC DNA]</scope>
    <source>
        <strain evidence="1">ARMAN-2</strain>
    </source>
</reference>
<gene>
    <name evidence="1" type="ORF">UNLARM2_0443</name>
</gene>